<keyword evidence="2" id="KW-0862">Zinc</keyword>
<keyword evidence="5" id="KW-0804">Transcription</keyword>
<dbReference type="AlphaFoldDB" id="J5T573"/>
<dbReference type="EMBL" id="ALBS01000177">
    <property type="protein sequence ID" value="EJT49236.1"/>
    <property type="molecule type" value="Genomic_DNA"/>
</dbReference>
<gene>
    <name evidence="10" type="ORF">A1Q1_01717</name>
</gene>
<dbReference type="GO" id="GO:0003677">
    <property type="term" value="F:DNA binding"/>
    <property type="evidence" value="ECO:0007669"/>
    <property type="project" value="UniProtKB-KW"/>
</dbReference>
<evidence type="ECO:0000259" key="9">
    <source>
        <dbReference type="Pfam" id="PF04082"/>
    </source>
</evidence>
<evidence type="ECO:0000313" key="11">
    <source>
        <dbReference type="Proteomes" id="UP000002748"/>
    </source>
</evidence>
<keyword evidence="6" id="KW-0539">Nucleus</keyword>
<feature type="region of interest" description="Disordered" evidence="7">
    <location>
        <begin position="88"/>
        <end position="152"/>
    </location>
</feature>
<evidence type="ECO:0000256" key="4">
    <source>
        <dbReference type="ARBA" id="ARBA00023125"/>
    </source>
</evidence>
<dbReference type="Pfam" id="PF04082">
    <property type="entry name" value="Fungal_trans"/>
    <property type="match status" value="1"/>
</dbReference>
<keyword evidence="8" id="KW-1133">Transmembrane helix</keyword>
<feature type="compositionally biased region" description="Basic and acidic residues" evidence="7">
    <location>
        <begin position="578"/>
        <end position="589"/>
    </location>
</feature>
<evidence type="ECO:0000256" key="8">
    <source>
        <dbReference type="SAM" id="Phobius"/>
    </source>
</evidence>
<feature type="region of interest" description="Disordered" evidence="7">
    <location>
        <begin position="1"/>
        <end position="53"/>
    </location>
</feature>
<feature type="domain" description="Xylanolytic transcriptional activator regulatory" evidence="9">
    <location>
        <begin position="179"/>
        <end position="428"/>
    </location>
</feature>
<dbReference type="InterPro" id="IPR051615">
    <property type="entry name" value="Transcr_Regulatory_Elem"/>
</dbReference>
<keyword evidence="8" id="KW-0472">Membrane</keyword>
<feature type="region of interest" description="Disordered" evidence="7">
    <location>
        <begin position="578"/>
        <end position="607"/>
    </location>
</feature>
<evidence type="ECO:0000256" key="3">
    <source>
        <dbReference type="ARBA" id="ARBA00023015"/>
    </source>
</evidence>
<proteinExistence type="predicted"/>
<comment type="caution">
    <text evidence="10">The sequence shown here is derived from an EMBL/GenBank/DDBJ whole genome shotgun (WGS) entry which is preliminary data.</text>
</comment>
<dbReference type="PANTHER" id="PTHR31313:SF81">
    <property type="entry name" value="TY1 ENHANCER ACTIVATOR"/>
    <property type="match status" value="1"/>
</dbReference>
<dbReference type="RefSeq" id="XP_014180231.1">
    <property type="nucleotide sequence ID" value="XM_014324756.1"/>
</dbReference>
<evidence type="ECO:0000256" key="5">
    <source>
        <dbReference type="ARBA" id="ARBA00023163"/>
    </source>
</evidence>
<evidence type="ECO:0000256" key="6">
    <source>
        <dbReference type="ARBA" id="ARBA00023242"/>
    </source>
</evidence>
<sequence length="702" mass="77666">MPPSPPPKPDVGHSPTSSTHTGHTGPSNAQSGQAQQQNQAGAAGPSTELRTYQYKKRPYAQACLPANNTGDQQQALEARLRRIEAALRLPPLDGSDNSESEEEMEPPRFKLGGSDLTVFHGETSMHDDATDPSPKASNHPDSGGPSGPQFDAAWTPEDIRALTRLRHKYASPDEGEAFIDAYFCWASPSIAVVNRSIFLRDMAVNGPFFSDLLLLVIYVSGLRFSPNIDAAERKAKGERYMGIIMSLIAEDLQKPSSIVTAQALLSLSGTRSAVGDQTLAWMLAGMGIRKIQDEIREMRVRLYWSGKWSTRQGPWAQLTTAYIWDKTLALGMGREPTMCCRPDAVPEINIDEKADDWDWKPYFPAGDKIDLILRYPRRTSMTSFTLKRTIGLNLILETILVNMYSPTRPNARSVSFIRKTDESLLKWYADLPAAIKLERGKMPEFCPPTNISVLNLLYHTMRILLYRPLLTVRGQATGITASSLDVCRNASIDIHSIVALWGRTFGHVNMVYLIMYCVFVAAGVDVILLRIADAREREDALRRIQVGLQILEKASGQGPGIRRGIGIIATQLQAAIQQRERSEAQRGRDAPNSAPQTSPNEQRRAAFQESSLRYEPYGQQGEGGQSSVQYPFQHFEGSYTTELEPPRTFNLADLPMGDSGAPLLFNDAFSQQALADLLGESNASTEDPFAFLSSEGWDVRLS</sequence>
<reference evidence="10 11" key="1">
    <citation type="journal article" date="2012" name="Eukaryot. Cell">
        <title>Draft genome sequence of CBS 2479, the standard type strain of Trichosporon asahii.</title>
        <authorList>
            <person name="Yang R.Y."/>
            <person name="Li H.T."/>
            <person name="Zhu H."/>
            <person name="Zhou G.P."/>
            <person name="Wang M."/>
            <person name="Wang L."/>
        </authorList>
    </citation>
    <scope>NUCLEOTIDE SEQUENCE [LARGE SCALE GENOMIC DNA]</scope>
    <source>
        <strain evidence="11">ATCC 90039 / CBS 2479 / JCM 2466 / KCTC 7840 / NCYC 2677 / UAMH 7654</strain>
    </source>
</reference>
<keyword evidence="3" id="KW-0805">Transcription regulation</keyword>
<evidence type="ECO:0000256" key="1">
    <source>
        <dbReference type="ARBA" id="ARBA00022723"/>
    </source>
</evidence>
<dbReference type="VEuPathDB" id="FungiDB:A1Q1_01717"/>
<evidence type="ECO:0000256" key="7">
    <source>
        <dbReference type="SAM" id="MobiDB-lite"/>
    </source>
</evidence>
<dbReference type="GO" id="GO:0008270">
    <property type="term" value="F:zinc ion binding"/>
    <property type="evidence" value="ECO:0007669"/>
    <property type="project" value="InterPro"/>
</dbReference>
<dbReference type="Proteomes" id="UP000002748">
    <property type="component" value="Unassembled WGS sequence"/>
</dbReference>
<protein>
    <recommendedName>
        <fullName evidence="9">Xylanolytic transcriptional activator regulatory domain-containing protein</fullName>
    </recommendedName>
</protein>
<dbReference type="KEGG" id="tasa:A1Q1_01717"/>
<keyword evidence="4" id="KW-0238">DNA-binding</keyword>
<dbReference type="InterPro" id="IPR007219">
    <property type="entry name" value="XnlR_reg_dom"/>
</dbReference>
<accession>J5T573</accession>
<feature type="transmembrane region" description="Helical" evidence="8">
    <location>
        <begin position="510"/>
        <end position="532"/>
    </location>
</feature>
<organism evidence="10 11">
    <name type="scientific">Trichosporon asahii var. asahii (strain ATCC 90039 / CBS 2479 / JCM 2466 / KCTC 7840 / NBRC 103889/ NCYC 2677 / UAMH 7654)</name>
    <name type="common">Yeast</name>
    <dbReference type="NCBI Taxonomy" id="1186058"/>
    <lineage>
        <taxon>Eukaryota</taxon>
        <taxon>Fungi</taxon>
        <taxon>Dikarya</taxon>
        <taxon>Basidiomycota</taxon>
        <taxon>Agaricomycotina</taxon>
        <taxon>Tremellomycetes</taxon>
        <taxon>Trichosporonales</taxon>
        <taxon>Trichosporonaceae</taxon>
        <taxon>Trichosporon</taxon>
    </lineage>
</organism>
<dbReference type="OrthoDB" id="2123952at2759"/>
<keyword evidence="8" id="KW-0812">Transmembrane</keyword>
<keyword evidence="1" id="KW-0479">Metal-binding</keyword>
<evidence type="ECO:0000256" key="2">
    <source>
        <dbReference type="ARBA" id="ARBA00022833"/>
    </source>
</evidence>
<dbReference type="HOGENOM" id="CLU_398595_0_0_1"/>
<evidence type="ECO:0000313" key="10">
    <source>
        <dbReference type="EMBL" id="EJT49236.1"/>
    </source>
</evidence>
<name>J5T573_TRIAS</name>
<dbReference type="GeneID" id="25985231"/>
<dbReference type="CDD" id="cd12148">
    <property type="entry name" value="fungal_TF_MHR"/>
    <property type="match status" value="1"/>
</dbReference>
<dbReference type="GO" id="GO:0006351">
    <property type="term" value="P:DNA-templated transcription"/>
    <property type="evidence" value="ECO:0007669"/>
    <property type="project" value="InterPro"/>
</dbReference>
<feature type="compositionally biased region" description="Low complexity" evidence="7">
    <location>
        <begin position="12"/>
        <end position="45"/>
    </location>
</feature>
<dbReference type="PANTHER" id="PTHR31313">
    <property type="entry name" value="TY1 ENHANCER ACTIVATOR"/>
    <property type="match status" value="1"/>
</dbReference>